<dbReference type="EMBL" id="NSLJ01000005">
    <property type="protein sequence ID" value="PDP44578.1"/>
    <property type="molecule type" value="Genomic_DNA"/>
</dbReference>
<dbReference type="AlphaFoldDB" id="A0A2A6EAT3"/>
<dbReference type="PANTHER" id="PTHR30026">
    <property type="entry name" value="OUTER MEMBRANE PROTEIN TOLC"/>
    <property type="match status" value="1"/>
</dbReference>
<dbReference type="GO" id="GO:0015562">
    <property type="term" value="F:efflux transmembrane transporter activity"/>
    <property type="evidence" value="ECO:0007669"/>
    <property type="project" value="InterPro"/>
</dbReference>
<evidence type="ECO:0000256" key="9">
    <source>
        <dbReference type="SAM" id="SignalP"/>
    </source>
</evidence>
<evidence type="ECO:0000256" key="4">
    <source>
        <dbReference type="ARBA" id="ARBA00022452"/>
    </source>
</evidence>
<name>A0A2A6EAT3_TANFO</name>
<gene>
    <name evidence="10" type="ORF">CLI86_02690</name>
</gene>
<dbReference type="PANTHER" id="PTHR30026:SF20">
    <property type="entry name" value="OUTER MEMBRANE PROTEIN TOLC"/>
    <property type="match status" value="1"/>
</dbReference>
<dbReference type="Proteomes" id="UP000219259">
    <property type="component" value="Unassembled WGS sequence"/>
</dbReference>
<proteinExistence type="inferred from homology"/>
<organism evidence="10 11">
    <name type="scientific">Tannerella forsythia</name>
    <name type="common">Bacteroides forsythus</name>
    <dbReference type="NCBI Taxonomy" id="28112"/>
    <lineage>
        <taxon>Bacteria</taxon>
        <taxon>Pseudomonadati</taxon>
        <taxon>Bacteroidota</taxon>
        <taxon>Bacteroidia</taxon>
        <taxon>Bacteroidales</taxon>
        <taxon>Tannerellaceae</taxon>
        <taxon>Tannerella</taxon>
    </lineage>
</organism>
<evidence type="ECO:0000256" key="5">
    <source>
        <dbReference type="ARBA" id="ARBA00022692"/>
    </source>
</evidence>
<dbReference type="Pfam" id="PF02321">
    <property type="entry name" value="OEP"/>
    <property type="match status" value="2"/>
</dbReference>
<evidence type="ECO:0000256" key="1">
    <source>
        <dbReference type="ARBA" id="ARBA00004442"/>
    </source>
</evidence>
<keyword evidence="5" id="KW-0812">Transmembrane</keyword>
<evidence type="ECO:0000313" key="10">
    <source>
        <dbReference type="EMBL" id="PDP44578.1"/>
    </source>
</evidence>
<comment type="caution">
    <text evidence="10">The sequence shown here is derived from an EMBL/GenBank/DDBJ whole genome shotgun (WGS) entry which is preliminary data.</text>
</comment>
<keyword evidence="8" id="KW-0175">Coiled coil</keyword>
<dbReference type="InterPro" id="IPR003423">
    <property type="entry name" value="OMP_efflux"/>
</dbReference>
<comment type="subcellular location">
    <subcellularLocation>
        <location evidence="1">Cell outer membrane</location>
    </subcellularLocation>
</comment>
<keyword evidence="6" id="KW-0472">Membrane</keyword>
<dbReference type="GO" id="GO:1990281">
    <property type="term" value="C:efflux pump complex"/>
    <property type="evidence" value="ECO:0007669"/>
    <property type="project" value="TreeGrafter"/>
</dbReference>
<feature type="chain" id="PRO_5012563105" evidence="9">
    <location>
        <begin position="25"/>
        <end position="493"/>
    </location>
</feature>
<evidence type="ECO:0000256" key="2">
    <source>
        <dbReference type="ARBA" id="ARBA00007613"/>
    </source>
</evidence>
<evidence type="ECO:0000256" key="8">
    <source>
        <dbReference type="SAM" id="Coils"/>
    </source>
</evidence>
<keyword evidence="9" id="KW-0732">Signal</keyword>
<dbReference type="InterPro" id="IPR051906">
    <property type="entry name" value="TolC-like"/>
</dbReference>
<comment type="similarity">
    <text evidence="2">Belongs to the outer membrane factor (OMF) (TC 1.B.17) family.</text>
</comment>
<dbReference type="GO" id="GO:0009279">
    <property type="term" value="C:cell outer membrane"/>
    <property type="evidence" value="ECO:0007669"/>
    <property type="project" value="UniProtKB-SubCell"/>
</dbReference>
<dbReference type="GO" id="GO:0015288">
    <property type="term" value="F:porin activity"/>
    <property type="evidence" value="ECO:0007669"/>
    <property type="project" value="TreeGrafter"/>
</dbReference>
<accession>A0A2A6EAT3</accession>
<keyword evidence="3" id="KW-0813">Transport</keyword>
<evidence type="ECO:0000256" key="3">
    <source>
        <dbReference type="ARBA" id="ARBA00022448"/>
    </source>
</evidence>
<evidence type="ECO:0000313" key="11">
    <source>
        <dbReference type="Proteomes" id="UP000219259"/>
    </source>
</evidence>
<dbReference type="SUPFAM" id="SSF56954">
    <property type="entry name" value="Outer membrane efflux proteins (OEP)"/>
    <property type="match status" value="1"/>
</dbReference>
<dbReference type="Gene3D" id="1.20.1600.10">
    <property type="entry name" value="Outer membrane efflux proteins (OEP)"/>
    <property type="match status" value="1"/>
</dbReference>
<keyword evidence="4" id="KW-1134">Transmembrane beta strand</keyword>
<keyword evidence="7" id="KW-0998">Cell outer membrane</keyword>
<feature type="signal peptide" evidence="9">
    <location>
        <begin position="1"/>
        <end position="24"/>
    </location>
</feature>
<evidence type="ECO:0000256" key="7">
    <source>
        <dbReference type="ARBA" id="ARBA00023237"/>
    </source>
</evidence>
<reference evidence="10 11" key="1">
    <citation type="submission" date="2017-09" db="EMBL/GenBank/DDBJ databases">
        <title>Phase variable restriction modification systems are present in the genome sequences of periodontal pathogens Prevotella intermedia, Tannerella forsythia and Porphyromonas gingivalis.</title>
        <authorList>
            <person name="Haigh R.D."/>
            <person name="Crawford L."/>
            <person name="Ralph J."/>
            <person name="Wanford J."/>
            <person name="Vartoukian S.R."/>
            <person name="Hijazib K."/>
            <person name="Wade W."/>
            <person name="Oggioni M.R."/>
        </authorList>
    </citation>
    <scope>NUCLEOTIDE SEQUENCE [LARGE SCALE GENOMIC DNA]</scope>
    <source>
        <strain evidence="10 11">WW11663</strain>
    </source>
</reference>
<feature type="coiled-coil region" evidence="8">
    <location>
        <begin position="384"/>
        <end position="433"/>
    </location>
</feature>
<evidence type="ECO:0000256" key="6">
    <source>
        <dbReference type="ARBA" id="ARBA00023136"/>
    </source>
</evidence>
<sequence length="493" mass="55621">MMIRNMKYILLWLWLGGSGLPANAQNSLSQQHTDTLKIKLEQAIEIALAENPTVRVAGQEIEKKQYARKEMIAQLFPQLSGSAGYTRTLKKQVMYMGGGDDDGGGFAAMLLEPIIGLTKPLYEKLGMDMPQLPKGGSGGRSNEGIEVGLSNNWSGGFNLSLPVFAPTLYKSIQLSAIDVELAAEKARASKLDMVNQVSKAYFQLLLAQDSYEVLKQSYRQAQDNLENVTNKFRQGLVSEYDKIRAEVQVRNLNPNLIQARNAVTLTNLQLKVLMGVDAGFNIVVMGKLSDYEAYLYADYMHIDTAQLAFNSSLKQMDLQTEMLKKTCEMDKAAFLPNVSLSAIYQWTAMNENFRFRNYRWNPYSSVGITVSVPLYTGGRRLYKMKQTKIQLNQMNWNRTNLRRNLNMQAKSYLNNMQQSVEQLASNRENVNQAMKGRSIAQKRYDVGKGTILELNDSEVALMQSQLTYTQSIYNYLVAKTDLDLILGKETEIK</sequence>
<protein>
    <submittedName>
        <fullName evidence="10">Transporter</fullName>
    </submittedName>
</protein>